<dbReference type="AlphaFoldDB" id="A0A2V5IVU3"/>
<evidence type="ECO:0000313" key="3">
    <source>
        <dbReference type="EMBL" id="PYI32890.1"/>
    </source>
</evidence>
<gene>
    <name evidence="3" type="ORF">BP00DRAFT_424496</name>
</gene>
<keyword evidence="1" id="KW-0812">Transmembrane</keyword>
<evidence type="ECO:0000256" key="2">
    <source>
        <dbReference type="SAM" id="SignalP"/>
    </source>
</evidence>
<keyword evidence="4" id="KW-1185">Reference proteome</keyword>
<keyword evidence="2" id="KW-0732">Signal</keyword>
<feature type="chain" id="PRO_5015978777" evidence="2">
    <location>
        <begin position="31"/>
        <end position="94"/>
    </location>
</feature>
<evidence type="ECO:0000313" key="4">
    <source>
        <dbReference type="Proteomes" id="UP000248817"/>
    </source>
</evidence>
<reference evidence="3 4" key="1">
    <citation type="submission" date="2018-02" db="EMBL/GenBank/DDBJ databases">
        <title>The genomes of Aspergillus section Nigri reveals drivers in fungal speciation.</title>
        <authorList>
            <consortium name="DOE Joint Genome Institute"/>
            <person name="Vesth T.C."/>
            <person name="Nybo J."/>
            <person name="Theobald S."/>
            <person name="Brandl J."/>
            <person name="Frisvad J.C."/>
            <person name="Nielsen K.F."/>
            <person name="Lyhne E.K."/>
            <person name="Kogle M.E."/>
            <person name="Kuo A."/>
            <person name="Riley R."/>
            <person name="Clum A."/>
            <person name="Nolan M."/>
            <person name="Lipzen A."/>
            <person name="Salamov A."/>
            <person name="Henrissat B."/>
            <person name="Wiebenga A."/>
            <person name="De vries R.P."/>
            <person name="Grigoriev I.V."/>
            <person name="Mortensen U.H."/>
            <person name="Andersen M.R."/>
            <person name="Baker S.E."/>
        </authorList>
    </citation>
    <scope>NUCLEOTIDE SEQUENCE [LARGE SCALE GENOMIC DNA]</scope>
    <source>
        <strain evidence="3 4">CBS 114.80</strain>
    </source>
</reference>
<name>A0A2V5IVU3_9EURO</name>
<feature type="transmembrane region" description="Helical" evidence="1">
    <location>
        <begin position="70"/>
        <end position="90"/>
    </location>
</feature>
<feature type="signal peptide" evidence="2">
    <location>
        <begin position="1"/>
        <end position="30"/>
    </location>
</feature>
<evidence type="ECO:0000256" key="1">
    <source>
        <dbReference type="SAM" id="Phobius"/>
    </source>
</evidence>
<keyword evidence="1" id="KW-1133">Transmembrane helix</keyword>
<keyword evidence="1" id="KW-0472">Membrane</keyword>
<sequence>MTVPAVSGMRAPRPVLLAPLLSGCACVWKCQECVDGPGPDDPGKNHILDQGRAMRSERMTMTARESSTDIRWVTGLGLLTVTFTFTFTSLRLTV</sequence>
<protein>
    <submittedName>
        <fullName evidence="3">Uncharacterized protein</fullName>
    </submittedName>
</protein>
<proteinExistence type="predicted"/>
<dbReference type="EMBL" id="KZ825488">
    <property type="protein sequence ID" value="PYI32890.1"/>
    <property type="molecule type" value="Genomic_DNA"/>
</dbReference>
<accession>A0A2V5IVU3</accession>
<organism evidence="3 4">
    <name type="scientific">Aspergillus indologenus CBS 114.80</name>
    <dbReference type="NCBI Taxonomy" id="1450541"/>
    <lineage>
        <taxon>Eukaryota</taxon>
        <taxon>Fungi</taxon>
        <taxon>Dikarya</taxon>
        <taxon>Ascomycota</taxon>
        <taxon>Pezizomycotina</taxon>
        <taxon>Eurotiomycetes</taxon>
        <taxon>Eurotiomycetidae</taxon>
        <taxon>Eurotiales</taxon>
        <taxon>Aspergillaceae</taxon>
        <taxon>Aspergillus</taxon>
        <taxon>Aspergillus subgen. Circumdati</taxon>
    </lineage>
</organism>
<dbReference type="Proteomes" id="UP000248817">
    <property type="component" value="Unassembled WGS sequence"/>
</dbReference>